<organism evidence="1 2">
    <name type="scientific">Cronobacter phage JC01</name>
    <dbReference type="NCBI Taxonomy" id="2729575"/>
    <lineage>
        <taxon>Viruses</taxon>
        <taxon>Duplodnaviria</taxon>
        <taxon>Heunggongvirae</taxon>
        <taxon>Uroviricota</taxon>
        <taxon>Caudoviricetes</taxon>
        <taxon>Casjensviridae</taxon>
        <taxon>Jacunavirus</taxon>
        <taxon>Jacunavirus JC01</taxon>
    </lineage>
</organism>
<keyword evidence="2" id="KW-1185">Reference proteome</keyword>
<dbReference type="KEGG" id="vg:62681159"/>
<accession>A0A6M3YKJ8</accession>
<dbReference type="EMBL" id="MT330372">
    <property type="protein sequence ID" value="QJI52238.1"/>
    <property type="molecule type" value="Genomic_DNA"/>
</dbReference>
<dbReference type="Proteomes" id="UP000502753">
    <property type="component" value="Segment"/>
</dbReference>
<reference evidence="1 2" key="1">
    <citation type="submission" date="2020-04" db="EMBL/GenBank/DDBJ databases">
        <title>Characterization and complete genome analysis of a novel phage JC01 infecting Cronobacter sakazakii.</title>
        <authorList>
            <person name="Jiang J."/>
            <person name="Zhao C."/>
            <person name="Tie D."/>
            <person name="Li Z."/>
        </authorList>
    </citation>
    <scope>NUCLEOTIDE SEQUENCE [LARGE SCALE GENOMIC DNA]</scope>
</reference>
<dbReference type="GeneID" id="62681159"/>
<protein>
    <submittedName>
        <fullName evidence="1">Uncharacterized protein</fullName>
    </submittedName>
</protein>
<name>A0A6M3YKJ8_9CAUD</name>
<evidence type="ECO:0000313" key="1">
    <source>
        <dbReference type="EMBL" id="QJI52238.1"/>
    </source>
</evidence>
<evidence type="ECO:0000313" key="2">
    <source>
        <dbReference type="Proteomes" id="UP000502753"/>
    </source>
</evidence>
<dbReference type="RefSeq" id="YP_009998568.1">
    <property type="nucleotide sequence ID" value="NC_052989.1"/>
</dbReference>
<sequence length="207" mass="22673">MSVTVVTAGSKELMTYLETVPELAKRAMRLAINGTAKGKGMTAIKRQMLDEVAFPSGYLNADRLRVTRLASDNNLEATITGRKRATSLARFVTGNPVVGSDKGGGVSVRVQRGRTTYLKQAFLVRLKRGASLSEDNYNLGLAVRLKPGESLTNKRTQHQAWLVPNKVALLYGPSVDQVFSGVIEELRPVIGQEVASEFHRQFARLSK</sequence>
<proteinExistence type="predicted"/>